<dbReference type="Pfam" id="PF09719">
    <property type="entry name" value="C_GCAxxG_C_C"/>
    <property type="match status" value="1"/>
</dbReference>
<keyword evidence="2" id="KW-1185">Reference proteome</keyword>
<comment type="caution">
    <text evidence="1">The sequence shown here is derived from an EMBL/GenBank/DDBJ whole genome shotgun (WGS) entry which is preliminary data.</text>
</comment>
<dbReference type="EMBL" id="SPQQ01000002">
    <property type="protein sequence ID" value="TGE39322.1"/>
    <property type="molecule type" value="Genomic_DNA"/>
</dbReference>
<reference evidence="1 2" key="1">
    <citation type="submission" date="2019-03" db="EMBL/GenBank/DDBJ databases">
        <title>Draft Genome Sequence of Desulfosporosinus fructosivorans Strain 63.6F, Isolated from Marine Sediment in the Baltic Sea.</title>
        <authorList>
            <person name="Hausmann B."/>
            <person name="Vandieken V."/>
            <person name="Pjevac P."/>
            <person name="Schreck K."/>
            <person name="Herbold C.W."/>
            <person name="Loy A."/>
        </authorList>
    </citation>
    <scope>NUCLEOTIDE SEQUENCE [LARGE SCALE GENOMIC DNA]</scope>
    <source>
        <strain evidence="1 2">63.6F</strain>
    </source>
</reference>
<sequence>MTVDSFRMFQMASQGFCCSQILLTLALETQGKENPELIRAMHGLCGGMGRSGSTCGVLTGGACLIGLTAGKGATDEQSHPHIHRMVQELLEWFEETYNSIECEGILHYKLEEGSAYPIQCGNIISDTYDKVQEILAAHTEPTLQEEED</sequence>
<dbReference type="RefSeq" id="WP_135545817.1">
    <property type="nucleotide sequence ID" value="NZ_SPQQ01000002.1"/>
</dbReference>
<organism evidence="1 2">
    <name type="scientific">Desulfosporosinus fructosivorans</name>
    <dbReference type="NCBI Taxonomy" id="2018669"/>
    <lineage>
        <taxon>Bacteria</taxon>
        <taxon>Bacillati</taxon>
        <taxon>Bacillota</taxon>
        <taxon>Clostridia</taxon>
        <taxon>Eubacteriales</taxon>
        <taxon>Desulfitobacteriaceae</taxon>
        <taxon>Desulfosporosinus</taxon>
    </lineage>
</organism>
<dbReference type="AlphaFoldDB" id="A0A4Z0R864"/>
<evidence type="ECO:0000313" key="2">
    <source>
        <dbReference type="Proteomes" id="UP000298460"/>
    </source>
</evidence>
<proteinExistence type="predicted"/>
<gene>
    <name evidence="1" type="ORF">E4K67_07765</name>
</gene>
<dbReference type="SUPFAM" id="SSF48695">
    <property type="entry name" value="Multiheme cytochromes"/>
    <property type="match status" value="1"/>
</dbReference>
<protein>
    <submittedName>
        <fullName evidence="1">C_GCAxxG_C_C family protein</fullName>
    </submittedName>
</protein>
<dbReference type="OrthoDB" id="163426at2"/>
<accession>A0A4Z0R864</accession>
<evidence type="ECO:0000313" key="1">
    <source>
        <dbReference type="EMBL" id="TGE39322.1"/>
    </source>
</evidence>
<dbReference type="NCBIfam" id="TIGR01909">
    <property type="entry name" value="C_GCAxxG_C_C"/>
    <property type="match status" value="1"/>
</dbReference>
<dbReference type="NCBIfam" id="NF045669">
    <property type="entry name" value="DVU1555_fam_CGA"/>
    <property type="match status" value="1"/>
</dbReference>
<name>A0A4Z0R864_9FIRM</name>
<dbReference type="InterPro" id="IPR010181">
    <property type="entry name" value="CGCAxxGCC_motif"/>
</dbReference>
<dbReference type="Proteomes" id="UP000298460">
    <property type="component" value="Unassembled WGS sequence"/>
</dbReference>
<dbReference type="InterPro" id="IPR036280">
    <property type="entry name" value="Multihaem_cyt_sf"/>
</dbReference>